<evidence type="ECO:0000313" key="4">
    <source>
        <dbReference type="EMBL" id="CAL4770982.1"/>
    </source>
</evidence>
<dbReference type="Proteomes" id="UP001152797">
    <property type="component" value="Unassembled WGS sequence"/>
</dbReference>
<evidence type="ECO:0000313" key="3">
    <source>
        <dbReference type="EMBL" id="CAI3983670.1"/>
    </source>
</evidence>
<name>A0A9P1C215_9DINO</name>
<feature type="coiled-coil region" evidence="1">
    <location>
        <begin position="82"/>
        <end position="223"/>
    </location>
</feature>
<accession>A0A9P1C215</accession>
<dbReference type="OrthoDB" id="420683at2759"/>
<dbReference type="EMBL" id="CAMXCT020000826">
    <property type="protein sequence ID" value="CAL1137045.1"/>
    <property type="molecule type" value="Genomic_DNA"/>
</dbReference>
<evidence type="ECO:0000313" key="5">
    <source>
        <dbReference type="Proteomes" id="UP001152797"/>
    </source>
</evidence>
<dbReference type="EMBL" id="CAMXCT010000826">
    <property type="protein sequence ID" value="CAI3983670.1"/>
    <property type="molecule type" value="Genomic_DNA"/>
</dbReference>
<evidence type="ECO:0000256" key="1">
    <source>
        <dbReference type="SAM" id="Coils"/>
    </source>
</evidence>
<dbReference type="AlphaFoldDB" id="A0A9P1C215"/>
<feature type="region of interest" description="Disordered" evidence="2">
    <location>
        <begin position="265"/>
        <end position="290"/>
    </location>
</feature>
<keyword evidence="1" id="KW-0175">Coiled coil</keyword>
<sequence length="313" mass="35189">MAHPGMETDGLGKRLPSAQDLDVTVLAFAQWLSEMKLRSNSSLQQMLAEMGIIRNGITTNNTDLTEFKRNTATVQQQMQSQISDLRDKLTDAYTEIANMKKTKSQFEQEVHAECQSLSEQLQFKTLELETLKKAYAQTHQQLQQQILQLQTQVNEVRTKGEDVGRLQHLNVEQHVSKVSEVEMAAQYANNEMKRLRSDHDQAIGNLAENMNRWNDTIRDLSKEFHDFQKVMNVNHQRLQSQVWDVQGKLGQAPSAGVQMEQAAPSPAPVTECRGGTVRTQSPQPRLPNPPAAGVISPTYSGQHMGLAPFVVSR</sequence>
<keyword evidence="5" id="KW-1185">Reference proteome</keyword>
<reference evidence="4 5" key="2">
    <citation type="submission" date="2024-05" db="EMBL/GenBank/DDBJ databases">
        <authorList>
            <person name="Chen Y."/>
            <person name="Shah S."/>
            <person name="Dougan E. K."/>
            <person name="Thang M."/>
            <person name="Chan C."/>
        </authorList>
    </citation>
    <scope>NUCLEOTIDE SEQUENCE [LARGE SCALE GENOMIC DNA]</scope>
</reference>
<organism evidence="3">
    <name type="scientific">Cladocopium goreaui</name>
    <dbReference type="NCBI Taxonomy" id="2562237"/>
    <lineage>
        <taxon>Eukaryota</taxon>
        <taxon>Sar</taxon>
        <taxon>Alveolata</taxon>
        <taxon>Dinophyceae</taxon>
        <taxon>Suessiales</taxon>
        <taxon>Symbiodiniaceae</taxon>
        <taxon>Cladocopium</taxon>
    </lineage>
</organism>
<reference evidence="3" key="1">
    <citation type="submission" date="2022-10" db="EMBL/GenBank/DDBJ databases">
        <authorList>
            <person name="Chen Y."/>
            <person name="Dougan E. K."/>
            <person name="Chan C."/>
            <person name="Rhodes N."/>
            <person name="Thang M."/>
        </authorList>
    </citation>
    <scope>NUCLEOTIDE SEQUENCE</scope>
</reference>
<proteinExistence type="predicted"/>
<gene>
    <name evidence="3" type="ORF">C1SCF055_LOCUS11266</name>
</gene>
<protein>
    <submittedName>
        <fullName evidence="3">Uncharacterized protein</fullName>
    </submittedName>
</protein>
<dbReference type="EMBL" id="CAMXCT030000826">
    <property type="protein sequence ID" value="CAL4770982.1"/>
    <property type="molecule type" value="Genomic_DNA"/>
</dbReference>
<comment type="caution">
    <text evidence="3">The sequence shown here is derived from an EMBL/GenBank/DDBJ whole genome shotgun (WGS) entry which is preliminary data.</text>
</comment>
<evidence type="ECO:0000256" key="2">
    <source>
        <dbReference type="SAM" id="MobiDB-lite"/>
    </source>
</evidence>